<protein>
    <submittedName>
        <fullName evidence="2">Uncharacterized protein</fullName>
    </submittedName>
</protein>
<dbReference type="RefSeq" id="WP_344645356.1">
    <property type="nucleotide sequence ID" value="NZ_BAAASS010000015.1"/>
</dbReference>
<feature type="region of interest" description="Disordered" evidence="1">
    <location>
        <begin position="150"/>
        <end position="173"/>
    </location>
</feature>
<evidence type="ECO:0000256" key="1">
    <source>
        <dbReference type="SAM" id="MobiDB-lite"/>
    </source>
</evidence>
<feature type="compositionally biased region" description="Pro residues" evidence="1">
    <location>
        <begin position="151"/>
        <end position="160"/>
    </location>
</feature>
<sequence>MALPCSSSTSLPAGRSAPPAGLAPGASIDHRGTPFTEPLLDALLDPATRSSRFGTARFDATTFEDTAWFGSATFRNDARFGRAVFERAASLGPLVCAGQVVLSGAVFGGPVTLSFAAHRLECRRTRWSSAAEVRLRYATVDFAHAVFEYPSPSPQKPPPSCSQRTAGSRTGSC</sequence>
<organism evidence="2 3">
    <name type="scientific">Streptomyces fimbriatus</name>
    <dbReference type="NCBI Taxonomy" id="68197"/>
    <lineage>
        <taxon>Bacteria</taxon>
        <taxon>Bacillati</taxon>
        <taxon>Actinomycetota</taxon>
        <taxon>Actinomycetes</taxon>
        <taxon>Kitasatosporales</taxon>
        <taxon>Streptomycetaceae</taxon>
        <taxon>Streptomyces</taxon>
    </lineage>
</organism>
<gene>
    <name evidence="2" type="ORF">ACFPN6_36480</name>
</gene>
<dbReference type="EMBL" id="JBHSKL010000059">
    <property type="protein sequence ID" value="MFC5229921.1"/>
    <property type="molecule type" value="Genomic_DNA"/>
</dbReference>
<evidence type="ECO:0000313" key="2">
    <source>
        <dbReference type="EMBL" id="MFC5229921.1"/>
    </source>
</evidence>
<dbReference type="Proteomes" id="UP001596156">
    <property type="component" value="Unassembled WGS sequence"/>
</dbReference>
<feature type="region of interest" description="Disordered" evidence="1">
    <location>
        <begin position="1"/>
        <end position="28"/>
    </location>
</feature>
<proteinExistence type="predicted"/>
<feature type="compositionally biased region" description="Low complexity" evidence="1">
    <location>
        <begin position="10"/>
        <end position="27"/>
    </location>
</feature>
<keyword evidence="3" id="KW-1185">Reference proteome</keyword>
<feature type="compositionally biased region" description="Polar residues" evidence="1">
    <location>
        <begin position="163"/>
        <end position="173"/>
    </location>
</feature>
<accession>A0ABW0DLE1</accession>
<comment type="caution">
    <text evidence="2">The sequence shown here is derived from an EMBL/GenBank/DDBJ whole genome shotgun (WGS) entry which is preliminary data.</text>
</comment>
<name>A0ABW0DLE1_STRFI</name>
<reference evidence="3" key="1">
    <citation type="journal article" date="2019" name="Int. J. Syst. Evol. Microbiol.">
        <title>The Global Catalogue of Microorganisms (GCM) 10K type strain sequencing project: providing services to taxonomists for standard genome sequencing and annotation.</title>
        <authorList>
            <consortium name="The Broad Institute Genomics Platform"/>
            <consortium name="The Broad Institute Genome Sequencing Center for Infectious Disease"/>
            <person name="Wu L."/>
            <person name="Ma J."/>
        </authorList>
    </citation>
    <scope>NUCLEOTIDE SEQUENCE [LARGE SCALE GENOMIC DNA]</scope>
    <source>
        <strain evidence="3">CCM 8479</strain>
    </source>
</reference>
<evidence type="ECO:0000313" key="3">
    <source>
        <dbReference type="Proteomes" id="UP001596156"/>
    </source>
</evidence>